<dbReference type="eggNOG" id="COG2079">
    <property type="taxonomic scope" value="Bacteria"/>
</dbReference>
<dbReference type="AlphaFoldDB" id="A0A076EI43"/>
<dbReference type="InterPro" id="IPR042188">
    <property type="entry name" value="MmgE/PrpD_sf_2"/>
</dbReference>
<dbReference type="PANTHER" id="PTHR16943">
    <property type="entry name" value="2-METHYLCITRATE DEHYDRATASE-RELATED"/>
    <property type="match status" value="1"/>
</dbReference>
<gene>
    <name evidence="4" type="ORF">EP51_00390</name>
</gene>
<name>A0A076EI43_RHOOP</name>
<dbReference type="Proteomes" id="UP000028488">
    <property type="component" value="Chromosome"/>
</dbReference>
<dbReference type="InterPro" id="IPR045336">
    <property type="entry name" value="MmgE_PrpD_N"/>
</dbReference>
<feature type="domain" description="MmgE/PrpD C-terminal" evidence="3">
    <location>
        <begin position="288"/>
        <end position="427"/>
    </location>
</feature>
<dbReference type="SUPFAM" id="SSF103378">
    <property type="entry name" value="2-methylcitrate dehydratase PrpD"/>
    <property type="match status" value="1"/>
</dbReference>
<dbReference type="InterPro" id="IPR045337">
    <property type="entry name" value="MmgE_PrpD_C"/>
</dbReference>
<feature type="domain" description="MmgE/PrpD N-terminal" evidence="2">
    <location>
        <begin position="11"/>
        <end position="241"/>
    </location>
</feature>
<dbReference type="InterPro" id="IPR036148">
    <property type="entry name" value="MmgE/PrpD_sf"/>
</dbReference>
<dbReference type="InterPro" id="IPR042183">
    <property type="entry name" value="MmgE/PrpD_sf_1"/>
</dbReference>
<reference evidence="4 5" key="1">
    <citation type="submission" date="2014-07" db="EMBL/GenBank/DDBJ databases">
        <title>Genome Sequence of Rhodococcus opacus Strain R7, a Biodegrader of Mono- and Polycyclic Aromatic Hydrocarbons.</title>
        <authorList>
            <person name="Di Gennaro P."/>
            <person name="Zampolli J."/>
            <person name="Presti I."/>
            <person name="Cappelletti M."/>
            <person name="D'Ursi P."/>
            <person name="Orro A."/>
            <person name="Mezzelani A."/>
            <person name="Milanesi L."/>
        </authorList>
    </citation>
    <scope>NUCLEOTIDE SEQUENCE [LARGE SCALE GENOMIC DNA]</scope>
    <source>
        <strain evidence="4 5">R7</strain>
    </source>
</reference>
<evidence type="ECO:0000259" key="2">
    <source>
        <dbReference type="Pfam" id="PF03972"/>
    </source>
</evidence>
<dbReference type="Pfam" id="PF19305">
    <property type="entry name" value="MmgE_PrpD_C"/>
    <property type="match status" value="1"/>
</dbReference>
<comment type="similarity">
    <text evidence="1">Belongs to the PrpD family.</text>
</comment>
<evidence type="ECO:0000313" key="4">
    <source>
        <dbReference type="EMBL" id="AII03204.1"/>
    </source>
</evidence>
<organism evidence="4 5">
    <name type="scientific">Rhodococcus opacus</name>
    <name type="common">Nocardia opaca</name>
    <dbReference type="NCBI Taxonomy" id="37919"/>
    <lineage>
        <taxon>Bacteria</taxon>
        <taxon>Bacillati</taxon>
        <taxon>Actinomycetota</taxon>
        <taxon>Actinomycetes</taxon>
        <taxon>Mycobacteriales</taxon>
        <taxon>Nocardiaceae</taxon>
        <taxon>Rhodococcus</taxon>
    </lineage>
</organism>
<proteinExistence type="inferred from homology"/>
<dbReference type="PANTHER" id="PTHR16943:SF8">
    <property type="entry name" value="2-METHYLCITRATE DEHYDRATASE"/>
    <property type="match status" value="1"/>
</dbReference>
<dbReference type="Gene3D" id="3.30.1330.120">
    <property type="entry name" value="2-methylcitrate dehydratase PrpD"/>
    <property type="match status" value="1"/>
</dbReference>
<dbReference type="GO" id="GO:0016829">
    <property type="term" value="F:lyase activity"/>
    <property type="evidence" value="ECO:0007669"/>
    <property type="project" value="InterPro"/>
</dbReference>
<evidence type="ECO:0008006" key="6">
    <source>
        <dbReference type="Google" id="ProtNLM"/>
    </source>
</evidence>
<sequence length="448" mass="47020">MPTTTSDVVTWLCEAAPRLEAADTFASAHLSLVDFVGCSISGSDHPAARVVTDICGISGEVPALGHSTTRLHPASAAYVHALQAHAFELDDGDWETWGHLGAPTIAAGLSAGWRSNATVGELTDAVATALILGMSLGRRVNPGHYQQGFCTTGTIGALTAAAAAARLLRLDEAATAHALDFAVAQAAGVRQFAVDGSASCLIIPANAARVGYEAAVLAGAGLAGGLEAFDGQLGFLRVLGGVSASDLRLPAYAEHRPSQIYYKPHSCCGNALGPLHGFVEGWQRLDHAPLRRIAFELPREVARNVNHPSPDSELERHLSLQLAVAMYLARGAIAARDLIEVSITDELEQAMAMVHVTVVAAEDVQELRAGEMGFLILSAADGREIRCPVGEVGPAMGETEIDEKFRSLVGSSMGEHGATRLRAMLGDWSSPVRDVLLTGRPPLPTSWP</sequence>
<evidence type="ECO:0000313" key="5">
    <source>
        <dbReference type="Proteomes" id="UP000028488"/>
    </source>
</evidence>
<evidence type="ECO:0000259" key="3">
    <source>
        <dbReference type="Pfam" id="PF19305"/>
    </source>
</evidence>
<dbReference type="InterPro" id="IPR005656">
    <property type="entry name" value="MmgE_PrpD"/>
</dbReference>
<dbReference type="RefSeq" id="WP_128642061.1">
    <property type="nucleotide sequence ID" value="NZ_CP008947.1"/>
</dbReference>
<accession>A0A076EI43</accession>
<protein>
    <recommendedName>
        <fullName evidence="6">MmgE/PrpD family protein</fullName>
    </recommendedName>
</protein>
<evidence type="ECO:0000256" key="1">
    <source>
        <dbReference type="ARBA" id="ARBA00006174"/>
    </source>
</evidence>
<dbReference type="Pfam" id="PF03972">
    <property type="entry name" value="MmgE_PrpD_N"/>
    <property type="match status" value="1"/>
</dbReference>
<dbReference type="EMBL" id="CP008947">
    <property type="protein sequence ID" value="AII03204.1"/>
    <property type="molecule type" value="Genomic_DNA"/>
</dbReference>
<dbReference type="Gene3D" id="1.10.4100.10">
    <property type="entry name" value="2-methylcitrate dehydratase PrpD"/>
    <property type="match status" value="1"/>
</dbReference>